<dbReference type="Pfam" id="PF10390">
    <property type="entry name" value="ELL"/>
    <property type="match status" value="1"/>
</dbReference>
<feature type="domain" description="RNA polymerase II elongation factor ELL N-terminal" evidence="1">
    <location>
        <begin position="2"/>
        <end position="167"/>
    </location>
</feature>
<gene>
    <name evidence="2" type="primary">ELL2_1</name>
    <name evidence="2" type="ORF">NPIL_428581</name>
</gene>
<dbReference type="GO" id="GO:0008023">
    <property type="term" value="C:transcription elongation factor complex"/>
    <property type="evidence" value="ECO:0007669"/>
    <property type="project" value="InterPro"/>
</dbReference>
<dbReference type="InterPro" id="IPR019464">
    <property type="entry name" value="ELL_N"/>
</dbReference>
<dbReference type="GO" id="GO:0006368">
    <property type="term" value="P:transcription elongation by RNA polymerase II"/>
    <property type="evidence" value="ECO:0007669"/>
    <property type="project" value="InterPro"/>
</dbReference>
<dbReference type="GO" id="GO:0042795">
    <property type="term" value="P:snRNA transcription by RNA polymerase II"/>
    <property type="evidence" value="ECO:0007669"/>
    <property type="project" value="TreeGrafter"/>
</dbReference>
<protein>
    <submittedName>
        <fullName evidence="2">RNA polymerase II elongation factor ELL2</fullName>
    </submittedName>
</protein>
<dbReference type="InterPro" id="IPR036390">
    <property type="entry name" value="WH_DNA-bd_sf"/>
</dbReference>
<dbReference type="GO" id="GO:0032968">
    <property type="term" value="P:positive regulation of transcription elongation by RNA polymerase II"/>
    <property type="evidence" value="ECO:0007669"/>
    <property type="project" value="TreeGrafter"/>
</dbReference>
<organism evidence="2 3">
    <name type="scientific">Nephila pilipes</name>
    <name type="common">Giant wood spider</name>
    <name type="synonym">Nephila maculata</name>
    <dbReference type="NCBI Taxonomy" id="299642"/>
    <lineage>
        <taxon>Eukaryota</taxon>
        <taxon>Metazoa</taxon>
        <taxon>Ecdysozoa</taxon>
        <taxon>Arthropoda</taxon>
        <taxon>Chelicerata</taxon>
        <taxon>Arachnida</taxon>
        <taxon>Araneae</taxon>
        <taxon>Araneomorphae</taxon>
        <taxon>Entelegynae</taxon>
        <taxon>Araneoidea</taxon>
        <taxon>Nephilidae</taxon>
        <taxon>Nephila</taxon>
    </lineage>
</organism>
<keyword evidence="2" id="KW-0251">Elongation factor</keyword>
<dbReference type="PANTHER" id="PTHR23288">
    <property type="entry name" value="OCCLUDIN AND RNA POLYMERASE II ELONGATION FACTOR ELL"/>
    <property type="match status" value="1"/>
</dbReference>
<reference evidence="2" key="1">
    <citation type="submission" date="2020-08" db="EMBL/GenBank/DDBJ databases">
        <title>Multicomponent nature underlies the extraordinary mechanical properties of spider dragline silk.</title>
        <authorList>
            <person name="Kono N."/>
            <person name="Nakamura H."/>
            <person name="Mori M."/>
            <person name="Yoshida Y."/>
            <person name="Ohtoshi R."/>
            <person name="Malay A.D."/>
            <person name="Moran D.A.P."/>
            <person name="Tomita M."/>
            <person name="Numata K."/>
            <person name="Arakawa K."/>
        </authorList>
    </citation>
    <scope>NUCLEOTIDE SEQUENCE</scope>
</reference>
<keyword evidence="3" id="KW-1185">Reference proteome</keyword>
<dbReference type="GO" id="GO:0000987">
    <property type="term" value="F:cis-regulatory region sequence-specific DNA binding"/>
    <property type="evidence" value="ECO:0007669"/>
    <property type="project" value="TreeGrafter"/>
</dbReference>
<dbReference type="EMBL" id="BMAW01132012">
    <property type="protein sequence ID" value="GFU41732.1"/>
    <property type="molecule type" value="Genomic_DNA"/>
</dbReference>
<sequence length="207" mass="24067">MTRLQIHAQEASYESTRMKMANQRKKYFAKEINTVNYQTGQKVKENSSSPVVNTASLKAANGSNTLIFRNQKSIEPKSTSLKTNLDIKDVSLRDRIIHILAQRPHKKPELLLRLKKEGVLEKDRNNLTRVLGEVSVLKRDVHHLAENFWNEVKCNWKQYSKEDAKAVLEKIQYHCQNKKNPLTYENQSDNLPLKVRKYFCAFNLPSL</sequence>
<accession>A0A8X6URU3</accession>
<keyword evidence="2" id="KW-0648">Protein biosynthesis</keyword>
<dbReference type="Gene3D" id="1.10.10.2670">
    <property type="entry name" value="E3 ubiquitin-protein ligase"/>
    <property type="match status" value="1"/>
</dbReference>
<name>A0A8X6URU3_NEPPI</name>
<dbReference type="Proteomes" id="UP000887013">
    <property type="component" value="Unassembled WGS sequence"/>
</dbReference>
<proteinExistence type="predicted"/>
<evidence type="ECO:0000313" key="2">
    <source>
        <dbReference type="EMBL" id="GFU41732.1"/>
    </source>
</evidence>
<dbReference type="InterPro" id="IPR042065">
    <property type="entry name" value="E3_ELL-like"/>
</dbReference>
<evidence type="ECO:0000313" key="3">
    <source>
        <dbReference type="Proteomes" id="UP000887013"/>
    </source>
</evidence>
<dbReference type="AlphaFoldDB" id="A0A8X6URU3"/>
<dbReference type="InterPro" id="IPR031176">
    <property type="entry name" value="ELL/occludin"/>
</dbReference>
<dbReference type="SUPFAM" id="SSF46785">
    <property type="entry name" value="Winged helix' DNA-binding domain"/>
    <property type="match status" value="1"/>
</dbReference>
<comment type="caution">
    <text evidence="2">The sequence shown here is derived from an EMBL/GenBank/DDBJ whole genome shotgun (WGS) entry which is preliminary data.</text>
</comment>
<evidence type="ECO:0000259" key="1">
    <source>
        <dbReference type="Pfam" id="PF10390"/>
    </source>
</evidence>
<dbReference type="OrthoDB" id="6284217at2759"/>
<dbReference type="PANTHER" id="PTHR23288:SF17">
    <property type="entry name" value="RNA POLYMERASE II ELONGATION FACTOR ELL"/>
    <property type="match status" value="1"/>
</dbReference>
<dbReference type="GO" id="GO:0003746">
    <property type="term" value="F:translation elongation factor activity"/>
    <property type="evidence" value="ECO:0007669"/>
    <property type="project" value="UniProtKB-KW"/>
</dbReference>